<accession>A0ACB9G685</accession>
<reference evidence="1 2" key="2">
    <citation type="journal article" date="2022" name="Mol. Ecol. Resour.">
        <title>The genomes of chicory, endive, great burdock and yacon provide insights into Asteraceae paleo-polyploidization history and plant inulin production.</title>
        <authorList>
            <person name="Fan W."/>
            <person name="Wang S."/>
            <person name="Wang H."/>
            <person name="Wang A."/>
            <person name="Jiang F."/>
            <person name="Liu H."/>
            <person name="Zhao H."/>
            <person name="Xu D."/>
            <person name="Zhang Y."/>
        </authorList>
    </citation>
    <scope>NUCLEOTIDE SEQUENCE [LARGE SCALE GENOMIC DNA]</scope>
    <source>
        <strain evidence="2">cv. Punajuju</strain>
        <tissue evidence="1">Leaves</tissue>
    </source>
</reference>
<keyword evidence="2" id="KW-1185">Reference proteome</keyword>
<reference evidence="2" key="1">
    <citation type="journal article" date="2022" name="Mol. Ecol. Resour.">
        <title>The genomes of chicory, endive, great burdock and yacon provide insights into Asteraceae palaeo-polyploidization history and plant inulin production.</title>
        <authorList>
            <person name="Fan W."/>
            <person name="Wang S."/>
            <person name="Wang H."/>
            <person name="Wang A."/>
            <person name="Jiang F."/>
            <person name="Liu H."/>
            <person name="Zhao H."/>
            <person name="Xu D."/>
            <person name="Zhang Y."/>
        </authorList>
    </citation>
    <scope>NUCLEOTIDE SEQUENCE [LARGE SCALE GENOMIC DNA]</scope>
    <source>
        <strain evidence="2">cv. Punajuju</strain>
    </source>
</reference>
<dbReference type="EMBL" id="CM042010">
    <property type="protein sequence ID" value="KAI3778958.1"/>
    <property type="molecule type" value="Genomic_DNA"/>
</dbReference>
<proteinExistence type="predicted"/>
<protein>
    <submittedName>
        <fullName evidence="1">Uncharacterized protein</fullName>
    </submittedName>
</protein>
<dbReference type="Proteomes" id="UP001055811">
    <property type="component" value="Linkage Group LG02"/>
</dbReference>
<sequence length="67" mass="7801">MVLFNFTSHYYYFFIFITFLSKSPLGFLVLLEPSKGGVSELLLLRKCLKTSFNVLLLILIDVYVVIY</sequence>
<organism evidence="1 2">
    <name type="scientific">Cichorium intybus</name>
    <name type="common">Chicory</name>
    <dbReference type="NCBI Taxonomy" id="13427"/>
    <lineage>
        <taxon>Eukaryota</taxon>
        <taxon>Viridiplantae</taxon>
        <taxon>Streptophyta</taxon>
        <taxon>Embryophyta</taxon>
        <taxon>Tracheophyta</taxon>
        <taxon>Spermatophyta</taxon>
        <taxon>Magnoliopsida</taxon>
        <taxon>eudicotyledons</taxon>
        <taxon>Gunneridae</taxon>
        <taxon>Pentapetalae</taxon>
        <taxon>asterids</taxon>
        <taxon>campanulids</taxon>
        <taxon>Asterales</taxon>
        <taxon>Asteraceae</taxon>
        <taxon>Cichorioideae</taxon>
        <taxon>Cichorieae</taxon>
        <taxon>Cichoriinae</taxon>
        <taxon>Cichorium</taxon>
    </lineage>
</organism>
<comment type="caution">
    <text evidence="1">The sequence shown here is derived from an EMBL/GenBank/DDBJ whole genome shotgun (WGS) entry which is preliminary data.</text>
</comment>
<gene>
    <name evidence="1" type="ORF">L2E82_08348</name>
</gene>
<evidence type="ECO:0000313" key="2">
    <source>
        <dbReference type="Proteomes" id="UP001055811"/>
    </source>
</evidence>
<evidence type="ECO:0000313" key="1">
    <source>
        <dbReference type="EMBL" id="KAI3778958.1"/>
    </source>
</evidence>
<name>A0ACB9G685_CICIN</name>